<evidence type="ECO:0000313" key="2">
    <source>
        <dbReference type="Proteomes" id="UP000299102"/>
    </source>
</evidence>
<dbReference type="EMBL" id="BGZK01000154">
    <property type="protein sequence ID" value="GBP23833.1"/>
    <property type="molecule type" value="Genomic_DNA"/>
</dbReference>
<sequence length="126" mass="13876">MLTLFTRLGSESISLMKVMNSAINALVVKPGTFRCESDALNRRAAGALNEGKVQFCWINGGRVGRWSGVETAKRTAEAQPMRRCPNAGTLIRHDHQIAGRRGDYACAVTPIQPCHQKRVAELKRQA</sequence>
<evidence type="ECO:0000313" key="1">
    <source>
        <dbReference type="EMBL" id="GBP23833.1"/>
    </source>
</evidence>
<accession>A0A4C1UBI6</accession>
<reference evidence="1 2" key="1">
    <citation type="journal article" date="2019" name="Commun. Biol.">
        <title>The bagworm genome reveals a unique fibroin gene that provides high tensile strength.</title>
        <authorList>
            <person name="Kono N."/>
            <person name="Nakamura H."/>
            <person name="Ohtoshi R."/>
            <person name="Tomita M."/>
            <person name="Numata K."/>
            <person name="Arakawa K."/>
        </authorList>
    </citation>
    <scope>NUCLEOTIDE SEQUENCE [LARGE SCALE GENOMIC DNA]</scope>
</reference>
<comment type="caution">
    <text evidence="1">The sequence shown here is derived from an EMBL/GenBank/DDBJ whole genome shotgun (WGS) entry which is preliminary data.</text>
</comment>
<organism evidence="1 2">
    <name type="scientific">Eumeta variegata</name>
    <name type="common">Bagworm moth</name>
    <name type="synonym">Eumeta japonica</name>
    <dbReference type="NCBI Taxonomy" id="151549"/>
    <lineage>
        <taxon>Eukaryota</taxon>
        <taxon>Metazoa</taxon>
        <taxon>Ecdysozoa</taxon>
        <taxon>Arthropoda</taxon>
        <taxon>Hexapoda</taxon>
        <taxon>Insecta</taxon>
        <taxon>Pterygota</taxon>
        <taxon>Neoptera</taxon>
        <taxon>Endopterygota</taxon>
        <taxon>Lepidoptera</taxon>
        <taxon>Glossata</taxon>
        <taxon>Ditrysia</taxon>
        <taxon>Tineoidea</taxon>
        <taxon>Psychidae</taxon>
        <taxon>Oiketicinae</taxon>
        <taxon>Eumeta</taxon>
    </lineage>
</organism>
<dbReference type="Proteomes" id="UP000299102">
    <property type="component" value="Unassembled WGS sequence"/>
</dbReference>
<name>A0A4C1UBI6_EUMVA</name>
<keyword evidence="2" id="KW-1185">Reference proteome</keyword>
<gene>
    <name evidence="1" type="ORF">EVAR_86208_1</name>
</gene>
<proteinExistence type="predicted"/>
<dbReference type="AlphaFoldDB" id="A0A4C1UBI6"/>
<protein>
    <submittedName>
        <fullName evidence="1">Uncharacterized protein</fullName>
    </submittedName>
</protein>